<dbReference type="SUPFAM" id="SSF50974">
    <property type="entry name" value="Nitrous oxide reductase, N-terminal domain"/>
    <property type="match status" value="1"/>
</dbReference>
<dbReference type="InterPro" id="IPR015943">
    <property type="entry name" value="WD40/YVTN_repeat-like_dom_sf"/>
</dbReference>
<evidence type="ECO:0000256" key="1">
    <source>
        <dbReference type="SAM" id="SignalP"/>
    </source>
</evidence>
<feature type="signal peptide" evidence="1">
    <location>
        <begin position="1"/>
        <end position="16"/>
    </location>
</feature>
<dbReference type="AlphaFoldDB" id="A0A5B9E7C6"/>
<name>A0A5B9E7C6_9BACT</name>
<dbReference type="PANTHER" id="PTHR47197">
    <property type="entry name" value="PROTEIN NIRF"/>
    <property type="match status" value="1"/>
</dbReference>
<dbReference type="InterPro" id="IPR011045">
    <property type="entry name" value="N2O_reductase_N"/>
</dbReference>
<dbReference type="PANTHER" id="PTHR47197:SF3">
    <property type="entry name" value="DIHYDRO-HEME D1 DEHYDROGENASE"/>
    <property type="match status" value="1"/>
</dbReference>
<protein>
    <submittedName>
        <fullName evidence="2">Beta-propeller fold lactonase family protein</fullName>
    </submittedName>
</protein>
<dbReference type="RefSeq" id="WP_147646240.1">
    <property type="nucleotide sequence ID" value="NZ_CP042806.1"/>
</dbReference>
<keyword evidence="3" id="KW-1185">Reference proteome</keyword>
<dbReference type="Gene3D" id="2.130.10.10">
    <property type="entry name" value="YVTN repeat-like/Quinoprotein amine dehydrogenase"/>
    <property type="match status" value="3"/>
</dbReference>
<evidence type="ECO:0000313" key="3">
    <source>
        <dbReference type="Proteomes" id="UP000321820"/>
    </source>
</evidence>
<reference evidence="2 3" key="1">
    <citation type="submission" date="2019-08" db="EMBL/GenBank/DDBJ databases">
        <title>Complete genome sequence of Terriglobus albidus strain ORNL.</title>
        <authorList>
            <person name="Podar M."/>
        </authorList>
    </citation>
    <scope>NUCLEOTIDE SEQUENCE [LARGE SCALE GENOMIC DNA]</scope>
    <source>
        <strain evidence="2 3">ORNL</strain>
    </source>
</reference>
<keyword evidence="1" id="KW-0732">Signal</keyword>
<dbReference type="EMBL" id="CP042806">
    <property type="protein sequence ID" value="QEE27045.1"/>
    <property type="molecule type" value="Genomic_DNA"/>
</dbReference>
<proteinExistence type="predicted"/>
<gene>
    <name evidence="2" type="ORF">FTW19_02880</name>
</gene>
<sequence>MKIALAATLFATSALAQSTLLVTNQTDRSLTYIDTVAGKVIDTIPENGVTGHEITTTPDGKIAFVPMYGSAGVGKPGTDGAEIQVVDVASHKIIHTINFGHGVRPHKPVYDTHRNVLWVTTEIDQSITAIDPKTYKVLYSIPTGQAESHMLVLSPDGHHAYTANVGPGTVSVLDLDAKKLVTIIPISKNTQRITITNDGKYVFTSDQVEPRLAVIDTATNKVKNYVALPASGYGGAITPDGKTLILCLVHANKVAFLDLATMKVTKVIPVGEYPQAVVITKDGTRAFVSSLHSGTIDELDVAKQEQVKSIFSGKGADGMVLVSAK</sequence>
<dbReference type="OrthoDB" id="145213at2"/>
<accession>A0A5B9E7C6</accession>
<dbReference type="Proteomes" id="UP000321820">
    <property type="component" value="Chromosome"/>
</dbReference>
<dbReference type="KEGG" id="talb:FTW19_02880"/>
<feature type="chain" id="PRO_5022966395" evidence="1">
    <location>
        <begin position="17"/>
        <end position="325"/>
    </location>
</feature>
<evidence type="ECO:0000313" key="2">
    <source>
        <dbReference type="EMBL" id="QEE27045.1"/>
    </source>
</evidence>
<organism evidence="2 3">
    <name type="scientific">Terriglobus albidus</name>
    <dbReference type="NCBI Taxonomy" id="1592106"/>
    <lineage>
        <taxon>Bacteria</taxon>
        <taxon>Pseudomonadati</taxon>
        <taxon>Acidobacteriota</taxon>
        <taxon>Terriglobia</taxon>
        <taxon>Terriglobales</taxon>
        <taxon>Acidobacteriaceae</taxon>
        <taxon>Terriglobus</taxon>
    </lineage>
</organism>
<dbReference type="InterPro" id="IPR051200">
    <property type="entry name" value="Host-pathogen_enzymatic-act"/>
</dbReference>
<dbReference type="Pfam" id="PF02239">
    <property type="entry name" value="Cytochrom_D1"/>
    <property type="match status" value="1"/>
</dbReference>